<reference evidence="2" key="2">
    <citation type="submission" date="2015-06" db="UniProtKB">
        <authorList>
            <consortium name="EnsemblPlants"/>
        </authorList>
    </citation>
    <scope>IDENTIFICATION</scope>
    <source>
        <strain evidence="2">DM1-3 516 R44</strain>
    </source>
</reference>
<reference evidence="3" key="1">
    <citation type="journal article" date="2011" name="Nature">
        <title>Genome sequence and analysis of the tuber crop potato.</title>
        <authorList>
            <consortium name="The Potato Genome Sequencing Consortium"/>
        </authorList>
    </citation>
    <scope>NUCLEOTIDE SEQUENCE [LARGE SCALE GENOMIC DNA]</scope>
    <source>
        <strain evidence="3">cv. DM1-3 516 R44</strain>
    </source>
</reference>
<organism evidence="2 3">
    <name type="scientific">Solanum tuberosum</name>
    <name type="common">Potato</name>
    <dbReference type="NCBI Taxonomy" id="4113"/>
    <lineage>
        <taxon>Eukaryota</taxon>
        <taxon>Viridiplantae</taxon>
        <taxon>Streptophyta</taxon>
        <taxon>Embryophyta</taxon>
        <taxon>Tracheophyta</taxon>
        <taxon>Spermatophyta</taxon>
        <taxon>Magnoliopsida</taxon>
        <taxon>eudicotyledons</taxon>
        <taxon>Gunneridae</taxon>
        <taxon>Pentapetalae</taxon>
        <taxon>asterids</taxon>
        <taxon>lamiids</taxon>
        <taxon>Solanales</taxon>
        <taxon>Solanaceae</taxon>
        <taxon>Solanoideae</taxon>
        <taxon>Solaneae</taxon>
        <taxon>Solanum</taxon>
    </lineage>
</organism>
<dbReference type="Gramene" id="PGSC0003DMT400076513">
    <property type="protein sequence ID" value="PGSC0003DMT400076513"/>
    <property type="gene ID" value="PGSC0003DMG400029750"/>
</dbReference>
<dbReference type="FunCoup" id="M1CWW5">
    <property type="interactions" value="20"/>
</dbReference>
<sequence length="77" mass="8269">MEKKKMNAVAAMAIVLMILLSSNTDTVRVAAQGVNCYDSCNTACVGLPCTMPSFLPFITIPSIESLLVKAELFISQN</sequence>
<evidence type="ECO:0000313" key="2">
    <source>
        <dbReference type="EnsemblPlants" id="PGSC0003DMT400076511"/>
    </source>
</evidence>
<dbReference type="Proteomes" id="UP000011115">
    <property type="component" value="Unassembled WGS sequence"/>
</dbReference>
<accession>M1CWW5</accession>
<dbReference type="Gramene" id="PGSC0003DMT400076511">
    <property type="protein sequence ID" value="PGSC0003DMT400076511"/>
    <property type="gene ID" value="PGSC0003DMG400029750"/>
</dbReference>
<proteinExistence type="predicted"/>
<dbReference type="HOGENOM" id="CLU_198583_0_0_1"/>
<evidence type="ECO:0000256" key="1">
    <source>
        <dbReference type="SAM" id="SignalP"/>
    </source>
</evidence>
<dbReference type="eggNOG" id="ENOG502R93X">
    <property type="taxonomic scope" value="Eukaryota"/>
</dbReference>
<keyword evidence="3" id="KW-1185">Reference proteome</keyword>
<feature type="chain" id="PRO_5010132272" evidence="1">
    <location>
        <begin position="27"/>
        <end position="77"/>
    </location>
</feature>
<protein>
    <submittedName>
        <fullName evidence="2">Uncharacterized protein</fullName>
    </submittedName>
</protein>
<dbReference type="PaxDb" id="4113-PGSC0003DMT400076511"/>
<name>M1CWW5_SOLTU</name>
<dbReference type="EnsemblPlants" id="PGSC0003DMT400076511">
    <property type="protein sequence ID" value="PGSC0003DMT400076511"/>
    <property type="gene ID" value="PGSC0003DMG400029750"/>
</dbReference>
<keyword evidence="1" id="KW-0732">Signal</keyword>
<dbReference type="EnsemblPlants" id="PGSC0003DMT400076513">
    <property type="protein sequence ID" value="PGSC0003DMT400076513"/>
    <property type="gene ID" value="PGSC0003DMG400029750"/>
</dbReference>
<dbReference type="PANTHER" id="PTHR37183">
    <property type="entry name" value="PLANT THIONIN FAMILY PROTEIN"/>
    <property type="match status" value="1"/>
</dbReference>
<dbReference type="AlphaFoldDB" id="M1CWW5"/>
<feature type="signal peptide" evidence="1">
    <location>
        <begin position="1"/>
        <end position="26"/>
    </location>
</feature>
<dbReference type="PANTHER" id="PTHR37183:SF2">
    <property type="entry name" value="PLANT THIONIN FAMILY PROTEIN"/>
    <property type="match status" value="1"/>
</dbReference>
<dbReference type="InParanoid" id="M1CWW5"/>
<dbReference type="ExpressionAtlas" id="M1CWW5">
    <property type="expression patterns" value="baseline"/>
</dbReference>
<evidence type="ECO:0000313" key="3">
    <source>
        <dbReference type="Proteomes" id="UP000011115"/>
    </source>
</evidence>